<dbReference type="Proteomes" id="UP000694863">
    <property type="component" value="Unplaced"/>
</dbReference>
<organism evidence="1 2">
    <name type="scientific">Echinops telfairi</name>
    <name type="common">Lesser hedgehog tenrec</name>
    <dbReference type="NCBI Taxonomy" id="9371"/>
    <lineage>
        <taxon>Eukaryota</taxon>
        <taxon>Metazoa</taxon>
        <taxon>Chordata</taxon>
        <taxon>Craniata</taxon>
        <taxon>Vertebrata</taxon>
        <taxon>Euteleostomi</taxon>
        <taxon>Mammalia</taxon>
        <taxon>Eutheria</taxon>
        <taxon>Afrotheria</taxon>
        <taxon>Tenrecidae</taxon>
        <taxon>Tenrecinae</taxon>
        <taxon>Echinops</taxon>
    </lineage>
</organism>
<name>A0AC55DPG2_ECHTE</name>
<evidence type="ECO:0000313" key="2">
    <source>
        <dbReference type="RefSeq" id="XP_045153631.1"/>
    </source>
</evidence>
<sequence>MLLMLSKMLFVLILWHQTSAYQSPGPGPEYADVVFLVDSSDHLGIKSFPFVRTFINKMINSLSIGTNKYRVALAQYSDRLHNEFQLDTFKGKNPMLNHLKKNFKFLGGSLRIGNALREAHRTYFSTPTNGRDKKDFPPILVVLASAESEDDVEDAANALRNDGVRIVSVGMQQASEENLKAMATSEFHFRLRIVRDLSTFSQNMTQIIKDVTQFKDGAVDVDLPIPVLSPCHRDSLMDLVLLVDETFSSRQQLRDLQSFLDQITASMDVKANCMRLGLMSYSDGAEVISLLKSSTTQSHFQQQIQKLSLRAGKSNTGAAIEKMRREAFSESGGSRRAQGVPQIAVLFTHRPSTDQVKEAAFRLRQEGVTVYAMSIQGADNSQLEEIVSYPPEQTISKLDSYADLKTYSPKFVKKIQNKVWSYISTRAEQLDLDKAGCVDTDEGDLYFLIDGSGSIRKEQFMEIKEFMSEVTNMFSIGPDRIRVGAAQFSDECTLEFDIDSYSNNVDVRKAVFNLKQKKGRTFTGQALTFMQQVIKEGRKHRFSAIPTYLIVLTDGKSDDRVLEPAQSLRAEGTIIYAVGIGAAIKRELSEIAGVEERVSYGKNFDSLKSIKNEVVHSICTQKECEDMKADIMFLVDSSGSIGQDNHGTMKTFIKNLLNRIQIGPSKTQIGLVQFSDNIREEFPLNKYFSHQDISGVVDSMLLIGRNTLTGHALDSTSPYFTSARGSRPKVKKFLILITDGEAQDSVLEPAQRLRDQGVIIFSVGVFGANRTQLEEISGDGKLVFQVEKFEDLKAIESELIFRVCTVDECKGIQLLDVVFVLDNSGSISEEQLQSMMNLTIHLVEKANVASDRVQFGALKYSDHPETLFYLNTYSSRKGITENLRRRRATGGSTYTAKALDYSNTLFTEEHGSRLRQGVKQILIIITDGVSHDRDHLNHTALKLREKGITIYAVGVGKADRDELEMMAGSKENAIHVENFDKLKDIHQLLRDSLCEVSPEVCNRQKVDVVFLCDGSDVVSDLDFTTMVTFVSKLTDDFDPQPQRMKIGMAQFGSRYQEIIDLDSSWNKTKRMTQIRTIDKSKGDQRIDNGLDHVMSLFDPSNGGRRHEGVPQTLLVIMSGSPKFNVTDKVQKLKDLGICVLVMGIGDVHKEQLLPITGNSEKIITFPDFGKLQNMDVKKRLTREICQSCRKSNNNCYIDVVVGFDISSLRPGQLLFQDHSQLKSYLPKILKDISSISGVSCGAGAEAQVSMAFKVSSDREFPSKFQIYQDGLFVRLSEVTVGGPTHLSTEFLQSLWDTFEDTSASRGQILLIFSDGLGDADINMLEDQSDRLREAGLDALLVVSLNPTSNDDFSSFEFGRGFDYRTHLTIGMTTLGKMLSKYVGNIAERTCCCTFCKCAGPPGAPGIPGSKSIKGSPGFKGSGGHWGEVGDPGRRGDPGPPGDKGVAGCPGEIGPKGIKGYSGNKGRPGESGAKGSPSPRGSRGRAGQRGPPGLEGQPGSSGLKGAPGNEGLQGPQGQNGNPGRKGEKGSPGFKGPQGSLGPAGPKGSDGRPGLSGKKGEPGLLGGPGSLGPPGQRGRQGDYGLPGYGQMGRKGVKGSRGFPGDMGQKGDVGNPGTAGSPGPRGFRGRVFTEGFPGEKGSPGTPGPPGRIGPKGANGITDTSPCELIQFLRDHSPCWEGRCPVYPTELVFALDQSYGITEQRFNKIRGIVTSIVKDLNIRENNCPVGARVVVVSYDSDTSYLIRWSDYHSKKQLLQLLSQIGYQNPTKPQDIGNAMRFVARHVFKRTYAGANVRRVALFFSTGQAANKLSIITATMELNALDISPAVFTFNERDFLDEAFGFDNTGTFQVIPVPPDEDYDPLPRLRPCTLCYDKCFPNTCTKDVFIPENSYLDIAFLLDNSQKIATDEFKAMKTLVSSMLDSLSIASKPVTSASGDRIALLTYSPGDRRQRSVMKTEFGFTHYASQVLMKRHIQNALHQLHVETPIGRALQWTIEHLFPQTPNLRKYKVILVISARENPERKEFLKKMALRAKCQGYIIFVISLGSTHKDEMEDLASYPLEHHLIQLGRIHKPDLEYIVKFIKPLIYSIRRGFNQYPPPMLEDDCRLVESEGEDFRNGQLQFSSKQNENFSGEDSFFGDEIYTERDSPFVLEDNGSDHLVHIPSQIVKPQTLMIKYGNAQAPEEMASLTSGHENHGRKKESSPTFEPVNTSLQDYYMDVAFLIDASHRIGQSEFKAVKASITSMLDYFYVAPDPLTSILGDRVAVLTYSPPDYMPNSEECPVYLEFDLLTYNSVYQMKHHLQNSAQQLNGDVFTGHALQWTIDNVFEGIPNPRKNKVIFIVSAGETNHLDKELLMNVSMRAKCQGYTLFVFSFGPTHNEKELEDLASHPLDHHLVQLGRIHEPDLDYITKFIKPFVHLIRHAINKYPPTDLGPKCANFTSPNLNNAGTEYTIPRHPEVHGTDSESGKPFGEFDSQEQHFFIIGSNHSDGSETMINLLQKLYLLFATGEMIKNKEEAQSEEVSACENHEPQGKTAIEDTR</sequence>
<protein>
    <submittedName>
        <fullName evidence="2">Collagen alpha-5(VI) chain</fullName>
    </submittedName>
</protein>
<accession>A0AC55DPG2</accession>
<keyword evidence="1" id="KW-1185">Reference proteome</keyword>
<proteinExistence type="predicted"/>
<reference evidence="2" key="1">
    <citation type="submission" date="2025-08" db="UniProtKB">
        <authorList>
            <consortium name="RefSeq"/>
        </authorList>
    </citation>
    <scope>IDENTIFICATION</scope>
</reference>
<dbReference type="RefSeq" id="XP_045153631.1">
    <property type="nucleotide sequence ID" value="XM_045297696.1"/>
</dbReference>
<keyword evidence="2" id="KW-0176">Collagen</keyword>
<evidence type="ECO:0000313" key="1">
    <source>
        <dbReference type="Proteomes" id="UP000694863"/>
    </source>
</evidence>
<gene>
    <name evidence="2" type="primary">COL6A5</name>
</gene>